<feature type="domain" description="Glycosyltransferase subfamily 4-like N-terminal" evidence="4">
    <location>
        <begin position="95"/>
        <end position="285"/>
    </location>
</feature>
<dbReference type="PANTHER" id="PTHR46686">
    <property type="entry name" value="GLYCOSYLTRANSFERASE"/>
    <property type="match status" value="1"/>
</dbReference>
<dbReference type="AlphaFoldDB" id="A0AAV6WW77"/>
<evidence type="ECO:0000256" key="2">
    <source>
        <dbReference type="SAM" id="Phobius"/>
    </source>
</evidence>
<comment type="caution">
    <text evidence="5">The sequence shown here is derived from an EMBL/GenBank/DDBJ whole genome shotgun (WGS) entry which is preliminary data.</text>
</comment>
<gene>
    <name evidence="5" type="ORF">BUALT_Bualt10G0082600</name>
</gene>
<dbReference type="Proteomes" id="UP000826271">
    <property type="component" value="Unassembled WGS sequence"/>
</dbReference>
<organism evidence="5 6">
    <name type="scientific">Buddleja alternifolia</name>
    <dbReference type="NCBI Taxonomy" id="168488"/>
    <lineage>
        <taxon>Eukaryota</taxon>
        <taxon>Viridiplantae</taxon>
        <taxon>Streptophyta</taxon>
        <taxon>Embryophyta</taxon>
        <taxon>Tracheophyta</taxon>
        <taxon>Spermatophyta</taxon>
        <taxon>Magnoliopsida</taxon>
        <taxon>eudicotyledons</taxon>
        <taxon>Gunneridae</taxon>
        <taxon>Pentapetalae</taxon>
        <taxon>asterids</taxon>
        <taxon>lamiids</taxon>
        <taxon>Lamiales</taxon>
        <taxon>Scrophulariaceae</taxon>
        <taxon>Buddlejeae</taxon>
        <taxon>Buddleja</taxon>
    </lineage>
</organism>
<evidence type="ECO:0008006" key="7">
    <source>
        <dbReference type="Google" id="ProtNLM"/>
    </source>
</evidence>
<feature type="domain" description="Glycosyl transferase family 1" evidence="3">
    <location>
        <begin position="309"/>
        <end position="457"/>
    </location>
</feature>
<sequence length="486" mass="54948">MATNKQPKKPSLNLHSNLAITLFFIVVFTIPALLLLHTPSTSICTTLSPNNNSWSGDLRVAEFAWNRLKFVYDVPPLVTLKIAVFSRKWPSSSTPGGMERHAHTLHMALARRGHQVHIFTSPTKDSVSITEQVQIHSEQKSESLLPIVHWHDGEPDKWRYNKAWEQFQEENERGPFDAIHTESVSLPFWLARQVPNLAVSWHGIALESVKSRIYQDLIRKPNEPMSPSFNDSLQNVIPKVLNEIRFFQNYANHIATSDSCGEMLRDVYQIPTKRVHVIVNGVNEEDFTHDLRLGHEFRSKIGVPQNASLVLGAAGRLVKDKGHPLLYEAFSKLKDKHPNVYLVVVGSGPWLQRYKELGSQVIVLGSMDPLELRAFYNAVDIFVNPTLRPQGIDITLTEVMMCGKPVMASRFPSIKGTIMVDNEFGFMFAPNVEALYETLELAVEEGSTRMSERGKACGEYAASMFTARKMALAHERLFLCIKNETF</sequence>
<dbReference type="Pfam" id="PF00534">
    <property type="entry name" value="Glycos_transf_1"/>
    <property type="match status" value="1"/>
</dbReference>
<evidence type="ECO:0000259" key="3">
    <source>
        <dbReference type="Pfam" id="PF00534"/>
    </source>
</evidence>
<keyword evidence="2" id="KW-1133">Transmembrane helix</keyword>
<keyword evidence="1" id="KW-0808">Transferase</keyword>
<accession>A0AAV6WW77</accession>
<dbReference type="InterPro" id="IPR001296">
    <property type="entry name" value="Glyco_trans_1"/>
</dbReference>
<protein>
    <recommendedName>
        <fullName evidence="7">Glycosyltransferase</fullName>
    </recommendedName>
</protein>
<dbReference type="EMBL" id="WHWC01000010">
    <property type="protein sequence ID" value="KAG8375266.1"/>
    <property type="molecule type" value="Genomic_DNA"/>
</dbReference>
<evidence type="ECO:0000256" key="1">
    <source>
        <dbReference type="ARBA" id="ARBA00022676"/>
    </source>
</evidence>
<dbReference type="CDD" id="cd03801">
    <property type="entry name" value="GT4_PimA-like"/>
    <property type="match status" value="1"/>
</dbReference>
<dbReference type="GO" id="GO:0016757">
    <property type="term" value="F:glycosyltransferase activity"/>
    <property type="evidence" value="ECO:0007669"/>
    <property type="project" value="UniProtKB-KW"/>
</dbReference>
<dbReference type="Gene3D" id="3.40.50.2000">
    <property type="entry name" value="Glycogen Phosphorylase B"/>
    <property type="match status" value="2"/>
</dbReference>
<keyword evidence="1" id="KW-0328">Glycosyltransferase</keyword>
<keyword evidence="6" id="KW-1185">Reference proteome</keyword>
<evidence type="ECO:0000313" key="6">
    <source>
        <dbReference type="Proteomes" id="UP000826271"/>
    </source>
</evidence>
<evidence type="ECO:0000259" key="4">
    <source>
        <dbReference type="Pfam" id="PF13439"/>
    </source>
</evidence>
<dbReference type="PANTHER" id="PTHR46686:SF5">
    <property type="entry name" value="GLYCOSYLTRANSFERASE"/>
    <property type="match status" value="1"/>
</dbReference>
<keyword evidence="2" id="KW-0472">Membrane</keyword>
<reference evidence="5" key="1">
    <citation type="submission" date="2019-10" db="EMBL/GenBank/DDBJ databases">
        <authorList>
            <person name="Zhang R."/>
            <person name="Pan Y."/>
            <person name="Wang J."/>
            <person name="Ma R."/>
            <person name="Yu S."/>
        </authorList>
    </citation>
    <scope>NUCLEOTIDE SEQUENCE</scope>
    <source>
        <strain evidence="5">LA-IB0</strain>
        <tissue evidence="5">Leaf</tissue>
    </source>
</reference>
<dbReference type="SUPFAM" id="SSF53756">
    <property type="entry name" value="UDP-Glycosyltransferase/glycogen phosphorylase"/>
    <property type="match status" value="1"/>
</dbReference>
<dbReference type="InterPro" id="IPR028098">
    <property type="entry name" value="Glyco_trans_4-like_N"/>
</dbReference>
<keyword evidence="2" id="KW-0812">Transmembrane</keyword>
<feature type="transmembrane region" description="Helical" evidence="2">
    <location>
        <begin position="12"/>
        <end position="36"/>
    </location>
</feature>
<name>A0AAV6WW77_9LAMI</name>
<dbReference type="Pfam" id="PF13439">
    <property type="entry name" value="Glyco_transf_4"/>
    <property type="match status" value="1"/>
</dbReference>
<evidence type="ECO:0000313" key="5">
    <source>
        <dbReference type="EMBL" id="KAG8375266.1"/>
    </source>
</evidence>
<proteinExistence type="predicted"/>